<dbReference type="KEGG" id="kuy:FY550_15495"/>
<dbReference type="Pfam" id="PF07992">
    <property type="entry name" value="Pyr_redox_2"/>
    <property type="match status" value="1"/>
</dbReference>
<keyword evidence="3" id="KW-1185">Reference proteome</keyword>
<evidence type="ECO:0000313" key="3">
    <source>
        <dbReference type="Proteomes" id="UP000322553"/>
    </source>
</evidence>
<dbReference type="GO" id="GO:0016491">
    <property type="term" value="F:oxidoreductase activity"/>
    <property type="evidence" value="ECO:0007669"/>
    <property type="project" value="InterPro"/>
</dbReference>
<dbReference type="PRINTS" id="PR00368">
    <property type="entry name" value="FADPNR"/>
</dbReference>
<dbReference type="InterPro" id="IPR023753">
    <property type="entry name" value="FAD/NAD-binding_dom"/>
</dbReference>
<proteinExistence type="predicted"/>
<dbReference type="AlphaFoldDB" id="A0A1S1NMZ6"/>
<dbReference type="EMBL" id="CP043420">
    <property type="protein sequence ID" value="QEL12405.1"/>
    <property type="molecule type" value="Genomic_DNA"/>
</dbReference>
<protein>
    <submittedName>
        <fullName evidence="2">FAD/NAD(P)-binding protein</fullName>
    </submittedName>
</protein>
<dbReference type="Gene3D" id="3.50.50.60">
    <property type="entry name" value="FAD/NAD(P)-binding domain"/>
    <property type="match status" value="1"/>
</dbReference>
<gene>
    <name evidence="2" type="ORF">FY550_15495</name>
</gene>
<evidence type="ECO:0000259" key="1">
    <source>
        <dbReference type="Pfam" id="PF07992"/>
    </source>
</evidence>
<dbReference type="RefSeq" id="WP_070979741.1">
    <property type="nucleotide sequence ID" value="NZ_CP043420.1"/>
</dbReference>
<dbReference type="STRING" id="657387.BH688_11670"/>
<evidence type="ECO:0000313" key="2">
    <source>
        <dbReference type="EMBL" id="QEL12405.1"/>
    </source>
</evidence>
<dbReference type="SUPFAM" id="SSF51905">
    <property type="entry name" value="FAD/NAD(P)-binding domain"/>
    <property type="match status" value="1"/>
</dbReference>
<dbReference type="Proteomes" id="UP000322553">
    <property type="component" value="Chromosome"/>
</dbReference>
<organism evidence="2 3">
    <name type="scientific">Kushneria phosphatilytica</name>
    <dbReference type="NCBI Taxonomy" id="657387"/>
    <lineage>
        <taxon>Bacteria</taxon>
        <taxon>Pseudomonadati</taxon>
        <taxon>Pseudomonadota</taxon>
        <taxon>Gammaproteobacteria</taxon>
        <taxon>Oceanospirillales</taxon>
        <taxon>Halomonadaceae</taxon>
        <taxon>Kushneria</taxon>
    </lineage>
</organism>
<accession>A0A1S1NMZ6</accession>
<sequence length="504" mass="54146">MPDYMRRWFPQAGLLSPAGLEFHSIAGASFRPANDDPLSPTSSATAPAGQRIHTAIIIGGGPAGTALLIAASKQKKLCELARAGLVMVEREAAIGGGRLGQYAITSDTTAATFLSAVKDNPYPELAALIDHPTARQIAHHDDTMGVPLAQVGPFLRECGQRLHRIVEDHGGDVLTGHEAIDARQRSDGLWCVRLRRVADGSERTLLSRSVVIATGGHQPLERLTHERFAGDQLMARAGNRLMQSDEVIELGGVERVRERLRDCRSPRIAVLGGSTSAMSAANLLLRATPALPLADNGITLLHRRPLRPFYPSVEAAHADGFTDFTHSDICPVSGFVYRLGGLRLESRELLLRMMGINGRQPDSRLHLYKMNNAHDPGALDILDQADLIITAFGYRPHALPLFCPLGSAIELAAQGPGRPAMVNRQCQVLDSTGQSIHNLFGIGLAAGFVPSGALGGEPSFSGQANGLWLWQNDVGMIIVDSLMRLSTSHLESNPLSHQHAIEAS</sequence>
<reference evidence="2 3" key="1">
    <citation type="submission" date="2019-08" db="EMBL/GenBank/DDBJ databases">
        <title>Complete genome sequence of Kushneria sp. YCWA18, a halophilic phosphate-solubilizing bacterium isolated from Daqiao saltern in China.</title>
        <authorList>
            <person name="Du G.-X."/>
            <person name="Qu L.-Y."/>
        </authorList>
    </citation>
    <scope>NUCLEOTIDE SEQUENCE [LARGE SCALE GENOMIC DNA]</scope>
    <source>
        <strain evidence="2 3">YCWA18</strain>
    </source>
</reference>
<dbReference type="InterPro" id="IPR036188">
    <property type="entry name" value="FAD/NAD-bd_sf"/>
</dbReference>
<feature type="domain" description="FAD/NAD(P)-binding" evidence="1">
    <location>
        <begin position="55"/>
        <end position="305"/>
    </location>
</feature>
<name>A0A1S1NMZ6_9GAMM</name>
<dbReference type="OrthoDB" id="9059413at2"/>